<proteinExistence type="predicted"/>
<comment type="caution">
    <text evidence="2">The sequence shown here is derived from an EMBL/GenBank/DDBJ whole genome shotgun (WGS) entry which is preliminary data.</text>
</comment>
<dbReference type="AlphaFoldDB" id="A0ABD1ZF81"/>
<dbReference type="Proteomes" id="UP001605036">
    <property type="component" value="Unassembled WGS sequence"/>
</dbReference>
<protein>
    <submittedName>
        <fullName evidence="2">Uncharacterized protein</fullName>
    </submittedName>
</protein>
<sequence length="153" mass="18110">MFSLFQAYGQDQFHTISAWIYVGCSKEDVKLLAWSHSVDNEYQKTMTTIDHIQTIHQKCFREFPEERTPERIMTFKTMMPPIVKERQGSNEGSEDQQDLKSHKEKGPISFRKFVWEAIQARDRRNDLSLSSSGGDFKLFRLKNKKNIKWLAFR</sequence>
<feature type="region of interest" description="Disordered" evidence="1">
    <location>
        <begin position="76"/>
        <end position="105"/>
    </location>
</feature>
<keyword evidence="3" id="KW-1185">Reference proteome</keyword>
<evidence type="ECO:0000313" key="3">
    <source>
        <dbReference type="Proteomes" id="UP001605036"/>
    </source>
</evidence>
<evidence type="ECO:0000256" key="1">
    <source>
        <dbReference type="SAM" id="MobiDB-lite"/>
    </source>
</evidence>
<organism evidence="2 3">
    <name type="scientific">Riccia fluitans</name>
    <dbReference type="NCBI Taxonomy" id="41844"/>
    <lineage>
        <taxon>Eukaryota</taxon>
        <taxon>Viridiplantae</taxon>
        <taxon>Streptophyta</taxon>
        <taxon>Embryophyta</taxon>
        <taxon>Marchantiophyta</taxon>
        <taxon>Marchantiopsida</taxon>
        <taxon>Marchantiidae</taxon>
        <taxon>Marchantiales</taxon>
        <taxon>Ricciaceae</taxon>
        <taxon>Riccia</taxon>
    </lineage>
</organism>
<name>A0ABD1ZF81_9MARC</name>
<dbReference type="EMBL" id="JBHFFA010000001">
    <property type="protein sequence ID" value="KAL2650028.1"/>
    <property type="molecule type" value="Genomic_DNA"/>
</dbReference>
<accession>A0ABD1ZF81</accession>
<evidence type="ECO:0000313" key="2">
    <source>
        <dbReference type="EMBL" id="KAL2650028.1"/>
    </source>
</evidence>
<gene>
    <name evidence="2" type="ORF">R1flu_018156</name>
</gene>
<reference evidence="2 3" key="1">
    <citation type="submission" date="2024-09" db="EMBL/GenBank/DDBJ databases">
        <title>Chromosome-scale assembly of Riccia fluitans.</title>
        <authorList>
            <person name="Paukszto L."/>
            <person name="Sawicki J."/>
            <person name="Karawczyk K."/>
            <person name="Piernik-Szablinska J."/>
            <person name="Szczecinska M."/>
            <person name="Mazdziarz M."/>
        </authorList>
    </citation>
    <scope>NUCLEOTIDE SEQUENCE [LARGE SCALE GENOMIC DNA]</scope>
    <source>
        <strain evidence="2">Rf_01</strain>
        <tissue evidence="2">Aerial parts of the thallus</tissue>
    </source>
</reference>